<dbReference type="EC" id="4.2.1.151" evidence="4"/>
<dbReference type="UniPathway" id="UPA00079"/>
<keyword evidence="2 4" id="KW-0474">Menaquinone biosynthesis</keyword>
<evidence type="ECO:0000256" key="4">
    <source>
        <dbReference type="HAMAP-Rule" id="MF_00995"/>
    </source>
</evidence>
<dbReference type="AlphaFoldDB" id="A0A1G7XU10"/>
<dbReference type="GO" id="GO:0016836">
    <property type="term" value="F:hydro-lyase activity"/>
    <property type="evidence" value="ECO:0007669"/>
    <property type="project" value="UniProtKB-UniRule"/>
</dbReference>
<accession>A0A1G7XU10</accession>
<keyword evidence="3 4" id="KW-0456">Lyase</keyword>
<dbReference type="RefSeq" id="WP_092332081.1">
    <property type="nucleotide sequence ID" value="NZ_FNCP01000007.1"/>
</dbReference>
<comment type="similarity">
    <text evidence="4">Belongs to the MqnA/MqnD family. MqnA subfamily.</text>
</comment>
<dbReference type="EMBL" id="FNCP01000007">
    <property type="protein sequence ID" value="SDG87647.1"/>
    <property type="molecule type" value="Genomic_DNA"/>
</dbReference>
<dbReference type="GO" id="GO:0009234">
    <property type="term" value="P:menaquinone biosynthetic process"/>
    <property type="evidence" value="ECO:0007669"/>
    <property type="project" value="UniProtKB-UniRule"/>
</dbReference>
<dbReference type="Proteomes" id="UP000198656">
    <property type="component" value="Unassembled WGS sequence"/>
</dbReference>
<dbReference type="STRING" id="1121419.SAMN05443529_107100"/>
<gene>
    <name evidence="4" type="primary">mqnA</name>
    <name evidence="5" type="ORF">SAMN05443529_107100</name>
</gene>
<dbReference type="HAMAP" id="MF_00995">
    <property type="entry name" value="MqnA"/>
    <property type="match status" value="1"/>
</dbReference>
<sequence length="272" mass="30291">MIRIGHNPNTNMLPMFHFLDMNHPLIESVVAEPTGHNAMLAAGEIDMAPISAFSYGEHWKDYAILPNLSVSTKGRVGSIILFSKVPLKDLDGLTVALTDASATSVNLTKIILHHYYGVMPHYLTMSANLQEMFLVADAALLIGDAAIQAALLQPDCYIYDLGEEWLKFTGCSMTYAVWAFPKLLLSEREQEIRIIHKLLIEAKVKALCNMEDVILTCQTMLGGTHGFWVGYFAQFNYGLDSSLECGLNKYLGLCFELSLLPSLPVLEFWPKE</sequence>
<comment type="pathway">
    <text evidence="1 4">Quinol/quinone metabolism; menaquinone biosynthesis.</text>
</comment>
<evidence type="ECO:0000256" key="3">
    <source>
        <dbReference type="ARBA" id="ARBA00023239"/>
    </source>
</evidence>
<evidence type="ECO:0000313" key="6">
    <source>
        <dbReference type="Proteomes" id="UP000198656"/>
    </source>
</evidence>
<comment type="function">
    <text evidence="4">Catalyzes the dehydration of chorismate into 3-[(1-carboxyvinyl)oxy]benzoate, a step in the biosynthesis of menaquinone (MK, vitamin K2).</text>
</comment>
<dbReference type="InterPro" id="IPR003773">
    <property type="entry name" value="Menaquinone_biosynth"/>
</dbReference>
<name>A0A1G7XU10_9FIRM</name>
<evidence type="ECO:0000256" key="2">
    <source>
        <dbReference type="ARBA" id="ARBA00022428"/>
    </source>
</evidence>
<comment type="catalytic activity">
    <reaction evidence="4">
        <text>chorismate = 3-[(1-carboxyvinyl)-oxy]benzoate + H2O</text>
        <dbReference type="Rhea" id="RHEA:40051"/>
        <dbReference type="ChEBI" id="CHEBI:15377"/>
        <dbReference type="ChEBI" id="CHEBI:29748"/>
        <dbReference type="ChEBI" id="CHEBI:76981"/>
        <dbReference type="EC" id="4.2.1.151"/>
    </reaction>
</comment>
<dbReference type="PANTHER" id="PTHR37690">
    <property type="entry name" value="CHORISMATE DEHYDRATASE"/>
    <property type="match status" value="1"/>
</dbReference>
<dbReference type="OrthoDB" id="9810112at2"/>
<organism evidence="5 6">
    <name type="scientific">Desulfosporosinus hippei DSM 8344</name>
    <dbReference type="NCBI Taxonomy" id="1121419"/>
    <lineage>
        <taxon>Bacteria</taxon>
        <taxon>Bacillati</taxon>
        <taxon>Bacillota</taxon>
        <taxon>Clostridia</taxon>
        <taxon>Eubacteriales</taxon>
        <taxon>Desulfitobacteriaceae</taxon>
        <taxon>Desulfosporosinus</taxon>
    </lineage>
</organism>
<evidence type="ECO:0000256" key="1">
    <source>
        <dbReference type="ARBA" id="ARBA00004863"/>
    </source>
</evidence>
<dbReference type="InterPro" id="IPR030868">
    <property type="entry name" value="MqnA"/>
</dbReference>
<dbReference type="Pfam" id="PF02621">
    <property type="entry name" value="VitK2_biosynth"/>
    <property type="match status" value="1"/>
</dbReference>
<protein>
    <recommendedName>
        <fullName evidence="4">Chorismate dehydratase</fullName>
        <ecNumber evidence="4">4.2.1.151</ecNumber>
    </recommendedName>
    <alternativeName>
        <fullName evidence="4">Menaquinone biosynthetic enzyme MqnA</fullName>
    </alternativeName>
</protein>
<evidence type="ECO:0000313" key="5">
    <source>
        <dbReference type="EMBL" id="SDG87647.1"/>
    </source>
</evidence>
<keyword evidence="6" id="KW-1185">Reference proteome</keyword>
<dbReference type="CDD" id="cd13634">
    <property type="entry name" value="PBP2_Sco4506"/>
    <property type="match status" value="1"/>
</dbReference>
<dbReference type="PANTHER" id="PTHR37690:SF1">
    <property type="entry name" value="CHORISMATE DEHYDRATASE"/>
    <property type="match status" value="1"/>
</dbReference>
<dbReference type="SUPFAM" id="SSF53850">
    <property type="entry name" value="Periplasmic binding protein-like II"/>
    <property type="match status" value="1"/>
</dbReference>
<reference evidence="6" key="1">
    <citation type="submission" date="2016-10" db="EMBL/GenBank/DDBJ databases">
        <authorList>
            <person name="Varghese N."/>
            <person name="Submissions S."/>
        </authorList>
    </citation>
    <scope>NUCLEOTIDE SEQUENCE [LARGE SCALE GENOMIC DNA]</scope>
    <source>
        <strain evidence="6">DSM 8344</strain>
    </source>
</reference>
<proteinExistence type="inferred from homology"/>
<dbReference type="Gene3D" id="3.40.190.10">
    <property type="entry name" value="Periplasmic binding protein-like II"/>
    <property type="match status" value="2"/>
</dbReference>